<dbReference type="AlphaFoldDB" id="A0A0D1ZLE1"/>
<dbReference type="HOGENOM" id="CLU_046066_1_0_1"/>
<dbReference type="InterPro" id="IPR000073">
    <property type="entry name" value="AB_hydrolase_1"/>
</dbReference>
<evidence type="ECO:0000259" key="1">
    <source>
        <dbReference type="Pfam" id="PF12697"/>
    </source>
</evidence>
<name>A0A0D1ZLE1_9EURO</name>
<evidence type="ECO:0000313" key="2">
    <source>
        <dbReference type="EMBL" id="KIW13637.1"/>
    </source>
</evidence>
<dbReference type="InterPro" id="IPR052897">
    <property type="entry name" value="Sec-Metab_Biosynth_Hydrolase"/>
</dbReference>
<keyword evidence="3" id="KW-1185">Reference proteome</keyword>
<dbReference type="InterPro" id="IPR029058">
    <property type="entry name" value="AB_hydrolase_fold"/>
</dbReference>
<dbReference type="Pfam" id="PF12697">
    <property type="entry name" value="Abhydrolase_6"/>
    <property type="match status" value="1"/>
</dbReference>
<dbReference type="STRING" id="91928.A0A0D1ZLE1"/>
<feature type="domain" description="AB hydrolase-1" evidence="1">
    <location>
        <begin position="14"/>
        <end position="253"/>
    </location>
</feature>
<dbReference type="PANTHER" id="PTHR37017:SF13">
    <property type="entry name" value="AB HYDROLASE-1 DOMAIN-CONTAINING PROTEIN"/>
    <property type="match status" value="1"/>
</dbReference>
<sequence length="266" mass="28822">MTENASTKASRPSIVLVPGAACRLIFYTALVEQLSKHFETYAYDLPTASREPPQQAATLADDAAFFHDKIQDLVNAGKDVVVLAHSYGGMPATDSVQGLAKSDRASQGLPGGVVRLVYLSCIVADVGQTASEVTSSLNFSFLVPVGENGEFLAQDLGPEGATTIFSDLPLEEALTWQTRQSLQSAICYTGKAVYPAYRYVPVSYIFCSGDKVLTPEFQQGRIDFLKKEAKEFDLLRLETGHCPNVSEPEATAKVICEAINKKESRV</sequence>
<dbReference type="Gene3D" id="3.40.50.1820">
    <property type="entry name" value="alpha/beta hydrolase"/>
    <property type="match status" value="1"/>
</dbReference>
<dbReference type="PANTHER" id="PTHR37017">
    <property type="entry name" value="AB HYDROLASE-1 DOMAIN-CONTAINING PROTEIN-RELATED"/>
    <property type="match status" value="1"/>
</dbReference>
<gene>
    <name evidence="2" type="ORF">PV08_08828</name>
</gene>
<dbReference type="GeneID" id="27335911"/>
<accession>A0A0D1ZLE1</accession>
<dbReference type="VEuPathDB" id="FungiDB:PV08_08828"/>
<reference evidence="2 3" key="1">
    <citation type="submission" date="2015-01" db="EMBL/GenBank/DDBJ databases">
        <title>The Genome Sequence of Exophiala spinifera CBS89968.</title>
        <authorList>
            <consortium name="The Broad Institute Genomics Platform"/>
            <person name="Cuomo C."/>
            <person name="de Hoog S."/>
            <person name="Gorbushina A."/>
            <person name="Stielow B."/>
            <person name="Teixiera M."/>
            <person name="Abouelleil A."/>
            <person name="Chapman S.B."/>
            <person name="Priest M."/>
            <person name="Young S.K."/>
            <person name="Wortman J."/>
            <person name="Nusbaum C."/>
            <person name="Birren B."/>
        </authorList>
    </citation>
    <scope>NUCLEOTIDE SEQUENCE [LARGE SCALE GENOMIC DNA]</scope>
    <source>
        <strain evidence="2 3">CBS 89968</strain>
    </source>
</reference>
<dbReference type="Proteomes" id="UP000053328">
    <property type="component" value="Unassembled WGS sequence"/>
</dbReference>
<protein>
    <recommendedName>
        <fullName evidence="1">AB hydrolase-1 domain-containing protein</fullName>
    </recommendedName>
</protein>
<dbReference type="EMBL" id="KN847497">
    <property type="protein sequence ID" value="KIW13637.1"/>
    <property type="molecule type" value="Genomic_DNA"/>
</dbReference>
<dbReference type="RefSeq" id="XP_016233853.1">
    <property type="nucleotide sequence ID" value="XM_016383150.1"/>
</dbReference>
<dbReference type="SUPFAM" id="SSF53474">
    <property type="entry name" value="alpha/beta-Hydrolases"/>
    <property type="match status" value="1"/>
</dbReference>
<organism evidence="2 3">
    <name type="scientific">Exophiala spinifera</name>
    <dbReference type="NCBI Taxonomy" id="91928"/>
    <lineage>
        <taxon>Eukaryota</taxon>
        <taxon>Fungi</taxon>
        <taxon>Dikarya</taxon>
        <taxon>Ascomycota</taxon>
        <taxon>Pezizomycotina</taxon>
        <taxon>Eurotiomycetes</taxon>
        <taxon>Chaetothyriomycetidae</taxon>
        <taxon>Chaetothyriales</taxon>
        <taxon>Herpotrichiellaceae</taxon>
        <taxon>Exophiala</taxon>
    </lineage>
</organism>
<dbReference type="OrthoDB" id="1263307at2759"/>
<evidence type="ECO:0000313" key="3">
    <source>
        <dbReference type="Proteomes" id="UP000053328"/>
    </source>
</evidence>
<proteinExistence type="predicted"/>